<evidence type="ECO:0000313" key="1">
    <source>
        <dbReference type="EMBL" id="GMF66683.1"/>
    </source>
</evidence>
<dbReference type="OrthoDB" id="115716at2759"/>
<organism evidence="1 2">
    <name type="scientific">Phytophthora fragariaefolia</name>
    <dbReference type="NCBI Taxonomy" id="1490495"/>
    <lineage>
        <taxon>Eukaryota</taxon>
        <taxon>Sar</taxon>
        <taxon>Stramenopiles</taxon>
        <taxon>Oomycota</taxon>
        <taxon>Peronosporomycetes</taxon>
        <taxon>Peronosporales</taxon>
        <taxon>Peronosporaceae</taxon>
        <taxon>Phytophthora</taxon>
    </lineage>
</organism>
<comment type="caution">
    <text evidence="1">The sequence shown here is derived from an EMBL/GenBank/DDBJ whole genome shotgun (WGS) entry which is preliminary data.</text>
</comment>
<sequence length="152" mass="17142">MWRDNLLIDTTYEYDLKAVGDGEDADEYGAMYSGDDAERINLEVEDDDDDRCYAGSRHELEEKDAEPTASEIAAGVKFPDKCMSTFGGDDAVLASNLENDALREMSESDWKAVDEPDMWDYMITPFETVRTTQSYPVLRQRYLGPSQIGLLA</sequence>
<name>A0A9W6YJG0_9STRA</name>
<proteinExistence type="predicted"/>
<reference evidence="1" key="1">
    <citation type="submission" date="2023-04" db="EMBL/GenBank/DDBJ databases">
        <title>Phytophthora fragariaefolia NBRC 109709.</title>
        <authorList>
            <person name="Ichikawa N."/>
            <person name="Sato H."/>
            <person name="Tonouchi N."/>
        </authorList>
    </citation>
    <scope>NUCLEOTIDE SEQUENCE</scope>
    <source>
        <strain evidence="1">NBRC 109709</strain>
    </source>
</reference>
<protein>
    <submittedName>
        <fullName evidence="1">Unnamed protein product</fullName>
    </submittedName>
</protein>
<dbReference type="Proteomes" id="UP001165121">
    <property type="component" value="Unassembled WGS sequence"/>
</dbReference>
<dbReference type="AlphaFoldDB" id="A0A9W6YJG0"/>
<accession>A0A9W6YJG0</accession>
<keyword evidence="2" id="KW-1185">Reference proteome</keyword>
<dbReference type="EMBL" id="BSXT01008728">
    <property type="protein sequence ID" value="GMF66683.1"/>
    <property type="molecule type" value="Genomic_DNA"/>
</dbReference>
<gene>
    <name evidence="1" type="ORF">Pfra01_002826000</name>
</gene>
<evidence type="ECO:0000313" key="2">
    <source>
        <dbReference type="Proteomes" id="UP001165121"/>
    </source>
</evidence>